<evidence type="ECO:0000256" key="1">
    <source>
        <dbReference type="ARBA" id="ARBA00022723"/>
    </source>
</evidence>
<dbReference type="Pfam" id="PF00702">
    <property type="entry name" value="Hydrolase"/>
    <property type="match status" value="1"/>
</dbReference>
<dbReference type="AlphaFoldDB" id="A0A5N5X1R9"/>
<dbReference type="GO" id="GO:0016791">
    <property type="term" value="F:phosphatase activity"/>
    <property type="evidence" value="ECO:0007669"/>
    <property type="project" value="TreeGrafter"/>
</dbReference>
<dbReference type="CDD" id="cd01427">
    <property type="entry name" value="HAD_like"/>
    <property type="match status" value="1"/>
</dbReference>
<reference evidence="4 5" key="1">
    <citation type="submission" date="2019-04" db="EMBL/GenBank/DDBJ databases">
        <title>Friends and foes A comparative genomics study of 23 Aspergillus species from section Flavi.</title>
        <authorList>
            <consortium name="DOE Joint Genome Institute"/>
            <person name="Kjaerbolling I."/>
            <person name="Vesth T."/>
            <person name="Frisvad J.C."/>
            <person name="Nybo J.L."/>
            <person name="Theobald S."/>
            <person name="Kildgaard S."/>
            <person name="Isbrandt T."/>
            <person name="Kuo A."/>
            <person name="Sato A."/>
            <person name="Lyhne E.K."/>
            <person name="Kogle M.E."/>
            <person name="Wiebenga A."/>
            <person name="Kun R.S."/>
            <person name="Lubbers R.J."/>
            <person name="Makela M.R."/>
            <person name="Barry K."/>
            <person name="Chovatia M."/>
            <person name="Clum A."/>
            <person name="Daum C."/>
            <person name="Haridas S."/>
            <person name="He G."/>
            <person name="LaButti K."/>
            <person name="Lipzen A."/>
            <person name="Mondo S."/>
            <person name="Riley R."/>
            <person name="Salamov A."/>
            <person name="Simmons B.A."/>
            <person name="Magnuson J.K."/>
            <person name="Henrissat B."/>
            <person name="Mortensen U.H."/>
            <person name="Larsen T.O."/>
            <person name="Devries R.P."/>
            <person name="Grigoriev I.V."/>
            <person name="Machida M."/>
            <person name="Baker S.E."/>
            <person name="Andersen M.R."/>
        </authorList>
    </citation>
    <scope>NUCLEOTIDE SEQUENCE [LARGE SCALE GENOMIC DNA]</scope>
    <source>
        <strain evidence="4 5">CBS 151.66</strain>
    </source>
</reference>
<evidence type="ECO:0000256" key="2">
    <source>
        <dbReference type="ARBA" id="ARBA00022801"/>
    </source>
</evidence>
<dbReference type="EMBL" id="ML732205">
    <property type="protein sequence ID" value="KAB8074711.1"/>
    <property type="molecule type" value="Genomic_DNA"/>
</dbReference>
<keyword evidence="1" id="KW-0479">Metal-binding</keyword>
<proteinExistence type="predicted"/>
<gene>
    <name evidence="4" type="ORF">BDV29DRAFT_156363</name>
</gene>
<dbReference type="Proteomes" id="UP000326565">
    <property type="component" value="Unassembled WGS sequence"/>
</dbReference>
<dbReference type="InterPro" id="IPR036412">
    <property type="entry name" value="HAD-like_sf"/>
</dbReference>
<keyword evidence="2" id="KW-0378">Hydrolase</keyword>
<dbReference type="Gene3D" id="3.40.50.1000">
    <property type="entry name" value="HAD superfamily/HAD-like"/>
    <property type="match status" value="1"/>
</dbReference>
<name>A0A5N5X1R9_9EURO</name>
<keyword evidence="5" id="KW-1185">Reference proteome</keyword>
<keyword evidence="3" id="KW-0460">Magnesium</keyword>
<dbReference type="OrthoDB" id="1694274at2759"/>
<accession>A0A5N5X1R9</accession>
<dbReference type="SUPFAM" id="SSF56784">
    <property type="entry name" value="HAD-like"/>
    <property type="match status" value="1"/>
</dbReference>
<sequence>MTRCMSFARHHAHASSTVFTAIHEEEQNVNIDDLQASDHDILRSKAASAFTDGKTSTEYRRDNRFFLLLQAHGLGTPTERLDHLSEVYKGSLRAALSLKAGSLQLFARLKSLGKKVIVVTEGPQDAQEWTVQELGLQPSIDILITTNKIGKSKIDGLFPAVLEEYDIAASDMVYVGDNEKRDSQLEDSTAFCVNSLTKLEHLIE</sequence>
<dbReference type="PANTHER" id="PTHR46470:SF2">
    <property type="entry name" value="GLYCERALDEHYDE 3-PHOSPHATE PHOSPHATASE"/>
    <property type="match status" value="1"/>
</dbReference>
<dbReference type="InterPro" id="IPR051400">
    <property type="entry name" value="HAD-like_hydrolase"/>
</dbReference>
<dbReference type="PANTHER" id="PTHR46470">
    <property type="entry name" value="N-ACYLNEURAMINATE-9-PHOSPHATASE"/>
    <property type="match status" value="1"/>
</dbReference>
<organism evidence="4 5">
    <name type="scientific">Aspergillus leporis</name>
    <dbReference type="NCBI Taxonomy" id="41062"/>
    <lineage>
        <taxon>Eukaryota</taxon>
        <taxon>Fungi</taxon>
        <taxon>Dikarya</taxon>
        <taxon>Ascomycota</taxon>
        <taxon>Pezizomycotina</taxon>
        <taxon>Eurotiomycetes</taxon>
        <taxon>Eurotiomycetidae</taxon>
        <taxon>Eurotiales</taxon>
        <taxon>Aspergillaceae</taxon>
        <taxon>Aspergillus</taxon>
        <taxon>Aspergillus subgen. Circumdati</taxon>
    </lineage>
</organism>
<evidence type="ECO:0000256" key="3">
    <source>
        <dbReference type="ARBA" id="ARBA00022842"/>
    </source>
</evidence>
<protein>
    <recommendedName>
        <fullName evidence="6">HAD-like domain-containing protein</fullName>
    </recommendedName>
</protein>
<evidence type="ECO:0000313" key="5">
    <source>
        <dbReference type="Proteomes" id="UP000326565"/>
    </source>
</evidence>
<evidence type="ECO:0000313" key="4">
    <source>
        <dbReference type="EMBL" id="KAB8074711.1"/>
    </source>
</evidence>
<evidence type="ECO:0008006" key="6">
    <source>
        <dbReference type="Google" id="ProtNLM"/>
    </source>
</evidence>
<dbReference type="InterPro" id="IPR023214">
    <property type="entry name" value="HAD_sf"/>
</dbReference>
<dbReference type="GO" id="GO:0046872">
    <property type="term" value="F:metal ion binding"/>
    <property type="evidence" value="ECO:0007669"/>
    <property type="project" value="UniProtKB-KW"/>
</dbReference>